<comment type="caution">
    <text evidence="1">The sequence shown here is derived from an EMBL/GenBank/DDBJ whole genome shotgun (WGS) entry which is preliminary data.</text>
</comment>
<name>A0A329TIN1_9FIRM</name>
<gene>
    <name evidence="1" type="ORF">C4N25_11375</name>
</gene>
<evidence type="ECO:0000313" key="2">
    <source>
        <dbReference type="Proteomes" id="UP000251634"/>
    </source>
</evidence>
<evidence type="ECO:0000313" key="1">
    <source>
        <dbReference type="EMBL" id="RAW48366.1"/>
    </source>
</evidence>
<protein>
    <submittedName>
        <fullName evidence="1">Uncharacterized protein</fullName>
    </submittedName>
</protein>
<dbReference type="AlphaFoldDB" id="A0A329TIN1"/>
<reference evidence="1 2" key="1">
    <citation type="submission" date="2018-02" db="EMBL/GenBank/DDBJ databases">
        <title>Complete genome sequencing of Faecalibacterium prausnitzii strains isolated from the human gut.</title>
        <authorList>
            <person name="Fitzgerald B.C."/>
            <person name="Shkoporov A.N."/>
            <person name="Ross P.R."/>
            <person name="Hill C."/>
        </authorList>
    </citation>
    <scope>NUCLEOTIDE SEQUENCE [LARGE SCALE GENOMIC DNA]</scope>
    <source>
        <strain evidence="1 2">APC942/8-14-2</strain>
    </source>
</reference>
<proteinExistence type="predicted"/>
<accession>A0A329TIN1</accession>
<dbReference type="EMBL" id="PRKZ01000009">
    <property type="protein sequence ID" value="RAW48366.1"/>
    <property type="molecule type" value="Genomic_DNA"/>
</dbReference>
<organism evidence="1 2">
    <name type="scientific">Faecalibacterium prausnitzii</name>
    <dbReference type="NCBI Taxonomy" id="853"/>
    <lineage>
        <taxon>Bacteria</taxon>
        <taxon>Bacillati</taxon>
        <taxon>Bacillota</taxon>
        <taxon>Clostridia</taxon>
        <taxon>Eubacteriales</taxon>
        <taxon>Oscillospiraceae</taxon>
        <taxon>Faecalibacterium</taxon>
    </lineage>
</organism>
<sequence length="87" mass="9414">MLLLSCSKAGEDAANRITKAPLWCTAARKNTDHVHKAAPFCSGSSRLHGVPAQKGERSCFCYPICRIVPSSSTMIRVHCSAFTSWGC</sequence>
<dbReference type="Proteomes" id="UP000251634">
    <property type="component" value="Unassembled WGS sequence"/>
</dbReference>